<keyword evidence="1" id="KW-0614">Plasmid</keyword>
<evidence type="ECO:0000313" key="1">
    <source>
        <dbReference type="EMBL" id="ANN80869.1"/>
    </source>
</evidence>
<dbReference type="OrthoDB" id="9997605at2"/>
<geneLocation type="plasmid" evidence="1 2">
    <name>unnamed1</name>
</geneLocation>
<dbReference type="KEGG" id="bfz:BAU07_26470"/>
<evidence type="ECO:0000313" key="2">
    <source>
        <dbReference type="Proteomes" id="UP000091926"/>
    </source>
</evidence>
<dbReference type="RefSeq" id="WP_066665914.1">
    <property type="nucleotide sequence ID" value="NZ_CBCSCL010000020.1"/>
</dbReference>
<proteinExistence type="predicted"/>
<sequence>MTNFDPQALYGLDQTLDDDSTIVQVDDDEVRRIAAAETRRRCAGIKLASRVVGMATAMSGDVIDADLLRSLDSIMDRVASIREAGLGLLGVRSDSSDFAPAFNALTNIALDVVTEEWKWAQLAPGKSRSLSKPVLLRLFEQVVNHQAIGVMVGYPEAPDLERARKLCAMEALPKVYGLVNLFDYYQADHEALVNRLLLAVVAEAEKHANMLTPSDAIEFTRQSVLQRLYGVSVGLMCEVYKHHAARDVMRLRSMAPVDRSIMIAQYERLGGMSYDHVIEAHSRTLERVSEMSELIVESQKRR</sequence>
<organism evidence="1 2">
    <name type="scientific">Bordetella flabilis</name>
    <dbReference type="NCBI Taxonomy" id="463014"/>
    <lineage>
        <taxon>Bacteria</taxon>
        <taxon>Pseudomonadati</taxon>
        <taxon>Pseudomonadota</taxon>
        <taxon>Betaproteobacteria</taxon>
        <taxon>Burkholderiales</taxon>
        <taxon>Alcaligenaceae</taxon>
        <taxon>Bordetella</taxon>
    </lineage>
</organism>
<protein>
    <submittedName>
        <fullName evidence="1">Uncharacterized protein</fullName>
    </submittedName>
</protein>
<keyword evidence="2" id="KW-1185">Reference proteome</keyword>
<dbReference type="Proteomes" id="UP000091926">
    <property type="component" value="Plasmid unnamed1"/>
</dbReference>
<accession>A0A193GNC4</accession>
<reference evidence="1 2" key="1">
    <citation type="submission" date="2016-06" db="EMBL/GenBank/DDBJ databases">
        <title>Complete genome sequences of Bordetella bronchialis and Bordetella flabilis.</title>
        <authorList>
            <person name="LiPuma J.J."/>
            <person name="Spilker T."/>
        </authorList>
    </citation>
    <scope>NUCLEOTIDE SEQUENCE [LARGE SCALE GENOMIC DNA]</scope>
    <source>
        <strain evidence="1 2">AU10664</strain>
        <plasmid evidence="1 2">unnamed1</plasmid>
    </source>
</reference>
<dbReference type="AlphaFoldDB" id="A0A193GNC4"/>
<dbReference type="EMBL" id="CP016173">
    <property type="protein sequence ID" value="ANN80869.1"/>
    <property type="molecule type" value="Genomic_DNA"/>
</dbReference>
<name>A0A193GNC4_9BORD</name>
<gene>
    <name evidence="1" type="ORF">BAU07_26470</name>
</gene>